<comment type="similarity">
    <text evidence="1 2">Belongs to the PAL/histidase family.</text>
</comment>
<evidence type="ECO:0000313" key="3">
    <source>
        <dbReference type="EMBL" id="MBW0545399.1"/>
    </source>
</evidence>
<dbReference type="Gene3D" id="1.10.275.10">
    <property type="entry name" value="Fumarase/aspartase (N-terminal domain)"/>
    <property type="match status" value="1"/>
</dbReference>
<evidence type="ECO:0000313" key="4">
    <source>
        <dbReference type="Proteomes" id="UP000765509"/>
    </source>
</evidence>
<proteinExistence type="inferred from homology"/>
<dbReference type="NCBIfam" id="TIGR01226">
    <property type="entry name" value="phe_am_lyase"/>
    <property type="match status" value="1"/>
</dbReference>
<sequence length="674" mass="73253">NSILIDGHSLSLNQIIWISLDKSILPNSNLIQFNNDHNQIDSIKLSNQFLLSRTNLSTYGVTTGFGASATTRTASTNQLQVSIIEHLLAGVTSLDFNKTSIQSISPPQNLSLPLNHHIIPESIVRAAILIRINTLARGHSAVRLELLNGLIQLLSNSITPIIPLRGTISASGDLSPLAYIAGTLIGHPDVFVIDRSNEKAKILSSIDCLKAHKIQPIVLGPKEGLAISNGTAFSAAAASIALYQAHVLALLSQVLTAMVTEALVGQIGAFHPFIHQIARPHPGQIEVAETIFKLLHTSQLLDPNSHLIEKSVEEEKSSQILRQDRYPIRTAPQWIGPQLEDLVAAHHTLTRELNSTTDNPLTDVQNGLLHHGGNFQATSVATSMEKTRLAIAAIGKLMFAQMTELNNALMNKGLPSCLNGHEPSTNYHTKGLDTSSAAYCAELQYLASPVTTHVQSAEGHNQSVNSMAFVSARKTLEAIDVLKLLMASHLYCICQALDLRVFENDLRKALLIVLVKPVKVNFGDKLPQSEIEPLVQAIVERFWARRELNSSLDSPDRIHDSLQASLGPIIEVFDKAKKDIPTGRVESFIKSATDVALEAIEKLRFKGLGIHTAEQLGGTRAMYEFVRIKLGVKARRGDVCEGQFGPTVGGMVGKIFNGFTIGNGLEEVLAQILK</sequence>
<dbReference type="AlphaFoldDB" id="A0A9Q3FUD8"/>
<evidence type="ECO:0008006" key="5">
    <source>
        <dbReference type="Google" id="ProtNLM"/>
    </source>
</evidence>
<dbReference type="GO" id="GO:0005737">
    <property type="term" value="C:cytoplasm"/>
    <property type="evidence" value="ECO:0007669"/>
    <property type="project" value="InterPro"/>
</dbReference>
<dbReference type="InterPro" id="IPR001106">
    <property type="entry name" value="Aromatic_Lyase"/>
</dbReference>
<dbReference type="OrthoDB" id="593519at2759"/>
<dbReference type="PROSITE" id="PS00488">
    <property type="entry name" value="PAL_HISTIDASE"/>
    <property type="match status" value="1"/>
</dbReference>
<dbReference type="InterPro" id="IPR024083">
    <property type="entry name" value="Fumarase/histidase_N"/>
</dbReference>
<dbReference type="InterPro" id="IPR008948">
    <property type="entry name" value="L-Aspartase-like"/>
</dbReference>
<keyword evidence="2" id="KW-0456">Lyase</keyword>
<keyword evidence="4" id="KW-1185">Reference proteome</keyword>
<dbReference type="Pfam" id="PF00221">
    <property type="entry name" value="Lyase_aromatic"/>
    <property type="match status" value="1"/>
</dbReference>
<dbReference type="PANTHER" id="PTHR10362">
    <property type="entry name" value="HISTIDINE AMMONIA-LYASE"/>
    <property type="match status" value="1"/>
</dbReference>
<evidence type="ECO:0000256" key="2">
    <source>
        <dbReference type="RuleBase" id="RU003954"/>
    </source>
</evidence>
<dbReference type="GO" id="GO:0016841">
    <property type="term" value="F:ammonia-lyase activity"/>
    <property type="evidence" value="ECO:0007669"/>
    <property type="project" value="InterPro"/>
</dbReference>
<dbReference type="Gene3D" id="1.10.274.20">
    <property type="entry name" value="Phenylalanine ammonia-lyase 1, domain 3"/>
    <property type="match status" value="1"/>
</dbReference>
<dbReference type="Gene3D" id="1.20.200.10">
    <property type="entry name" value="Fumarase/aspartase (Central domain)"/>
    <property type="match status" value="1"/>
</dbReference>
<dbReference type="GO" id="GO:0006559">
    <property type="term" value="P:L-phenylalanine catabolic process"/>
    <property type="evidence" value="ECO:0007669"/>
    <property type="project" value="InterPro"/>
</dbReference>
<dbReference type="SUPFAM" id="SSF48557">
    <property type="entry name" value="L-aspartase-like"/>
    <property type="match status" value="1"/>
</dbReference>
<reference evidence="3" key="1">
    <citation type="submission" date="2021-03" db="EMBL/GenBank/DDBJ databases">
        <title>Draft genome sequence of rust myrtle Austropuccinia psidii MF-1, a brazilian biotype.</title>
        <authorList>
            <person name="Quecine M.C."/>
            <person name="Pachon D.M.R."/>
            <person name="Bonatelli M.L."/>
            <person name="Correr F.H."/>
            <person name="Franceschini L.M."/>
            <person name="Leite T.F."/>
            <person name="Margarido G.R.A."/>
            <person name="Almeida C.A."/>
            <person name="Ferrarezi J.A."/>
            <person name="Labate C.A."/>
        </authorList>
    </citation>
    <scope>NUCLEOTIDE SEQUENCE</scope>
    <source>
        <strain evidence="3">MF-1</strain>
    </source>
</reference>
<dbReference type="EMBL" id="AVOT02050303">
    <property type="protein sequence ID" value="MBW0545399.1"/>
    <property type="molecule type" value="Genomic_DNA"/>
</dbReference>
<dbReference type="InterPro" id="IPR023144">
    <property type="entry name" value="Phe_NH3-lyase_shielding_dom_sf"/>
</dbReference>
<accession>A0A9Q3FUD8</accession>
<comment type="caution">
    <text evidence="3">The sequence shown here is derived from an EMBL/GenBank/DDBJ whole genome shotgun (WGS) entry which is preliminary data.</text>
</comment>
<protein>
    <recommendedName>
        <fullName evidence="5">Phenylalanine ammonia-lyase</fullName>
    </recommendedName>
</protein>
<dbReference type="InterPro" id="IPR022313">
    <property type="entry name" value="Phe/His_NH3-lyase_AS"/>
</dbReference>
<gene>
    <name evidence="3" type="ORF">O181_085114</name>
</gene>
<name>A0A9Q3FUD8_9BASI</name>
<dbReference type="Proteomes" id="UP000765509">
    <property type="component" value="Unassembled WGS sequence"/>
</dbReference>
<dbReference type="InterPro" id="IPR005922">
    <property type="entry name" value="Phe_NH3-lyase"/>
</dbReference>
<organism evidence="3 4">
    <name type="scientific">Austropuccinia psidii MF-1</name>
    <dbReference type="NCBI Taxonomy" id="1389203"/>
    <lineage>
        <taxon>Eukaryota</taxon>
        <taxon>Fungi</taxon>
        <taxon>Dikarya</taxon>
        <taxon>Basidiomycota</taxon>
        <taxon>Pucciniomycotina</taxon>
        <taxon>Pucciniomycetes</taxon>
        <taxon>Pucciniales</taxon>
        <taxon>Sphaerophragmiaceae</taxon>
        <taxon>Austropuccinia</taxon>
    </lineage>
</organism>
<dbReference type="CDD" id="cd00332">
    <property type="entry name" value="PAL-HAL"/>
    <property type="match status" value="1"/>
</dbReference>
<evidence type="ECO:0000256" key="1">
    <source>
        <dbReference type="ARBA" id="ARBA00007238"/>
    </source>
</evidence>
<feature type="non-terminal residue" evidence="3">
    <location>
        <position position="674"/>
    </location>
</feature>